<evidence type="ECO:0000256" key="1">
    <source>
        <dbReference type="SAM" id="MobiDB-lite"/>
    </source>
</evidence>
<dbReference type="Proteomes" id="UP000253201">
    <property type="component" value="Unassembled WGS sequence"/>
</dbReference>
<evidence type="ECO:0000313" key="3">
    <source>
        <dbReference type="Proteomes" id="UP000253201"/>
    </source>
</evidence>
<comment type="caution">
    <text evidence="2">The sequence shown here is derived from an EMBL/GenBank/DDBJ whole genome shotgun (WGS) entry which is preliminary data.</text>
</comment>
<gene>
    <name evidence="2" type="ORF">DFQ50_101476</name>
</gene>
<proteinExistence type="predicted"/>
<accession>A0ABX9G3B7</accession>
<keyword evidence="3" id="KW-1185">Reference proteome</keyword>
<dbReference type="EMBL" id="QNRL01000001">
    <property type="protein sequence ID" value="RBP14994.1"/>
    <property type="molecule type" value="Genomic_DNA"/>
</dbReference>
<feature type="region of interest" description="Disordered" evidence="1">
    <location>
        <begin position="1"/>
        <end position="31"/>
    </location>
</feature>
<name>A0ABX9G3B7_9ENTR</name>
<evidence type="ECO:0000313" key="2">
    <source>
        <dbReference type="EMBL" id="RBP14994.1"/>
    </source>
</evidence>
<organism evidence="2 3">
    <name type="scientific">Pseudocitrobacter faecalis</name>
    <dbReference type="NCBI Taxonomy" id="1398493"/>
    <lineage>
        <taxon>Bacteria</taxon>
        <taxon>Pseudomonadati</taxon>
        <taxon>Pseudomonadota</taxon>
        <taxon>Gammaproteobacteria</taxon>
        <taxon>Enterobacterales</taxon>
        <taxon>Enterobacteriaceae</taxon>
        <taxon>Pseudocitrobacter</taxon>
    </lineage>
</organism>
<reference evidence="2 3" key="1">
    <citation type="submission" date="2018-06" db="EMBL/GenBank/DDBJ databases">
        <title>Genomic Encyclopedia of Type Strains, Phase IV (KMG-IV): sequencing the most valuable type-strain genomes for metagenomic binning, comparative biology and taxonomic classification.</title>
        <authorList>
            <person name="Goeker M."/>
        </authorList>
    </citation>
    <scope>NUCLEOTIDE SEQUENCE [LARGE SCALE GENOMIC DNA]</scope>
    <source>
        <strain evidence="2 3">DSM 27453</strain>
    </source>
</reference>
<sequence length="31" mass="3380">MPELRGFICDGSGHPHPNPLPEGEGTDRTYV</sequence>
<protein>
    <submittedName>
        <fullName evidence="2">Uncharacterized protein</fullName>
    </submittedName>
</protein>